<gene>
    <name evidence="1" type="ORF">F0919_09610</name>
</gene>
<dbReference type="RefSeq" id="WP_150032528.1">
    <property type="nucleotide sequence ID" value="NZ_VWSH01000002.1"/>
</dbReference>
<dbReference type="EMBL" id="VWSH01000002">
    <property type="protein sequence ID" value="KAA5534849.1"/>
    <property type="molecule type" value="Genomic_DNA"/>
</dbReference>
<sequence length="261" mass="29253">MKNNLIYSVFIIAMLLLSSCSNKEKIKNSPVPSTPKKSLINAQQTMTLGQKHNLLVEEYLAQYGAVIDNSITIADVETICGRFALIAEQQGLLENFIATELSEKMMQVFDASHAFENGILKASNELKEATINETPNEELQEAFFYIHDLSLQNDPNFISKSMQRLNELNSLTQEEQQGVNGYKSILESSFNLWANPNSIYTNGGNDPRVRPTTETDALSFWQLQLKAIIFTGNPIPMSEYELNEIGFGYSAVNSLVETMHP</sequence>
<protein>
    <submittedName>
        <fullName evidence="1">Uncharacterized protein</fullName>
    </submittedName>
</protein>
<evidence type="ECO:0000313" key="2">
    <source>
        <dbReference type="Proteomes" id="UP000323632"/>
    </source>
</evidence>
<reference evidence="1 2" key="1">
    <citation type="submission" date="2019-09" db="EMBL/GenBank/DDBJ databases">
        <title>Genome sequence and assembly of Taibaiella sp.</title>
        <authorList>
            <person name="Chhetri G."/>
        </authorList>
    </citation>
    <scope>NUCLEOTIDE SEQUENCE [LARGE SCALE GENOMIC DNA]</scope>
    <source>
        <strain evidence="1 2">KVB11</strain>
    </source>
</reference>
<proteinExistence type="predicted"/>
<accession>A0A5M6CNX1</accession>
<organism evidence="1 2">
    <name type="scientific">Taibaiella lutea</name>
    <dbReference type="NCBI Taxonomy" id="2608001"/>
    <lineage>
        <taxon>Bacteria</taxon>
        <taxon>Pseudomonadati</taxon>
        <taxon>Bacteroidota</taxon>
        <taxon>Chitinophagia</taxon>
        <taxon>Chitinophagales</taxon>
        <taxon>Chitinophagaceae</taxon>
        <taxon>Taibaiella</taxon>
    </lineage>
</organism>
<name>A0A5M6CNX1_9BACT</name>
<evidence type="ECO:0000313" key="1">
    <source>
        <dbReference type="EMBL" id="KAA5534849.1"/>
    </source>
</evidence>
<dbReference type="Proteomes" id="UP000323632">
    <property type="component" value="Unassembled WGS sequence"/>
</dbReference>
<comment type="caution">
    <text evidence="1">The sequence shown here is derived from an EMBL/GenBank/DDBJ whole genome shotgun (WGS) entry which is preliminary data.</text>
</comment>
<keyword evidence="2" id="KW-1185">Reference proteome</keyword>
<dbReference type="AlphaFoldDB" id="A0A5M6CNX1"/>
<dbReference type="PROSITE" id="PS51257">
    <property type="entry name" value="PROKAR_LIPOPROTEIN"/>
    <property type="match status" value="1"/>
</dbReference>